<gene>
    <name evidence="1" type="ORF">C7C56_014195</name>
</gene>
<dbReference type="OrthoDB" id="8708240at2"/>
<comment type="caution">
    <text evidence="1">The sequence shown here is derived from an EMBL/GenBank/DDBJ whole genome shotgun (WGS) entry which is preliminary data.</text>
</comment>
<name>A0A2U2HJR1_9BURK</name>
<organism evidence="1 2">
    <name type="scientific">Massilia glaciei</name>
    <dbReference type="NCBI Taxonomy" id="1524097"/>
    <lineage>
        <taxon>Bacteria</taxon>
        <taxon>Pseudomonadati</taxon>
        <taxon>Pseudomonadota</taxon>
        <taxon>Betaproteobacteria</taxon>
        <taxon>Burkholderiales</taxon>
        <taxon>Oxalobacteraceae</taxon>
        <taxon>Telluria group</taxon>
        <taxon>Massilia</taxon>
    </lineage>
</organism>
<dbReference type="Proteomes" id="UP000241421">
    <property type="component" value="Unassembled WGS sequence"/>
</dbReference>
<evidence type="ECO:0000313" key="2">
    <source>
        <dbReference type="Proteomes" id="UP000241421"/>
    </source>
</evidence>
<protein>
    <recommendedName>
        <fullName evidence="3">HEAT repeat domain-containing protein</fullName>
    </recommendedName>
</protein>
<proteinExistence type="predicted"/>
<sequence>MKTPRVPRAVRIGLLVVVAAQLLWRLTQAPPAARAAVLQAPPSLPVLRLMAMGEPIALSKLLMLGVQGHDDQAGISIALRALDYGVLRAWLERIVALDPRAQYPLLAASQVYAAVDDPARVRVMLDFVYESFGADPERRWPALAHAALVARHRLHDHALARKYAAAIRTRARGPAVPAWARALEAIMLEDMNELDSAKLLIGGLVHDGLVSDPRELTWLSARLEAISARQQAQEKR</sequence>
<reference evidence="1 2" key="1">
    <citation type="submission" date="2018-04" db="EMBL/GenBank/DDBJ databases">
        <title>Massilia violaceinigra sp. nov., a novel purple-pigmented bacterium isolated from Tianshan glacier, Xinjiang, China.</title>
        <authorList>
            <person name="Wang H."/>
        </authorList>
    </citation>
    <scope>NUCLEOTIDE SEQUENCE [LARGE SCALE GENOMIC DNA]</scope>
    <source>
        <strain evidence="1 2">B448-2</strain>
    </source>
</reference>
<evidence type="ECO:0008006" key="3">
    <source>
        <dbReference type="Google" id="ProtNLM"/>
    </source>
</evidence>
<keyword evidence="2" id="KW-1185">Reference proteome</keyword>
<dbReference type="AlphaFoldDB" id="A0A2U2HJR1"/>
<dbReference type="RefSeq" id="WP_106758034.1">
    <property type="nucleotide sequence ID" value="NZ_PXWF02000233.1"/>
</dbReference>
<dbReference type="EMBL" id="PXWF02000233">
    <property type="protein sequence ID" value="PWF47713.1"/>
    <property type="molecule type" value="Genomic_DNA"/>
</dbReference>
<accession>A0A2U2HJR1</accession>
<evidence type="ECO:0000313" key="1">
    <source>
        <dbReference type="EMBL" id="PWF47713.1"/>
    </source>
</evidence>